<evidence type="ECO:0000313" key="6">
    <source>
        <dbReference type="EMBL" id="MFI7587051.1"/>
    </source>
</evidence>
<feature type="domain" description="Response regulatory" evidence="5">
    <location>
        <begin position="34"/>
        <end position="150"/>
    </location>
</feature>
<accession>A0ABW8AL18</accession>
<dbReference type="PROSITE" id="PS50110">
    <property type="entry name" value="RESPONSE_REGULATORY"/>
    <property type="match status" value="1"/>
</dbReference>
<dbReference type="EMBL" id="JBITLV010000002">
    <property type="protein sequence ID" value="MFI7587051.1"/>
    <property type="molecule type" value="Genomic_DNA"/>
</dbReference>
<sequence length="247" mass="26324">MRHTSIPGSPLRLMTKILLEHGGVNSSGEEPPIRVVIVDDHQMFSQSLAAVLEAEPNITVAASASSVGQARGIIEAVRPDVVLLDDRLPDGRGTELVKELTDRYLDLSVVMLTASTSEQVLVASIEAGARGYVDKSRNVDEVVAAVRHAATGGAVVSPTMMARLLPQLRRSESSGSERLTAREREILNLLAEGLTNAEIAERLVVSVHTIRNHVLNLSAKLGAHSKLEALSIGLRMGLVDAGVGDHD</sequence>
<evidence type="ECO:0000256" key="3">
    <source>
        <dbReference type="PROSITE-ProRule" id="PRU00169"/>
    </source>
</evidence>
<organism evidence="6 7">
    <name type="scientific">Spongisporangium articulatum</name>
    <dbReference type="NCBI Taxonomy" id="3362603"/>
    <lineage>
        <taxon>Bacteria</taxon>
        <taxon>Bacillati</taxon>
        <taxon>Actinomycetota</taxon>
        <taxon>Actinomycetes</taxon>
        <taxon>Kineosporiales</taxon>
        <taxon>Kineosporiaceae</taxon>
        <taxon>Spongisporangium</taxon>
    </lineage>
</organism>
<keyword evidence="7" id="KW-1185">Reference proteome</keyword>
<dbReference type="SMART" id="SM00421">
    <property type="entry name" value="HTH_LUXR"/>
    <property type="match status" value="1"/>
</dbReference>
<name>A0ABW8AL18_9ACTN</name>
<dbReference type="PRINTS" id="PR00038">
    <property type="entry name" value="HTHLUXR"/>
</dbReference>
<feature type="modified residue" description="4-aspartylphosphate" evidence="3">
    <location>
        <position position="85"/>
    </location>
</feature>
<proteinExistence type="predicted"/>
<dbReference type="CDD" id="cd17535">
    <property type="entry name" value="REC_NarL-like"/>
    <property type="match status" value="1"/>
</dbReference>
<dbReference type="InterPro" id="IPR039420">
    <property type="entry name" value="WalR-like"/>
</dbReference>
<dbReference type="PROSITE" id="PS50043">
    <property type="entry name" value="HTH_LUXR_2"/>
    <property type="match status" value="1"/>
</dbReference>
<keyword evidence="2" id="KW-0238">DNA-binding</keyword>
<keyword evidence="1 3" id="KW-0597">Phosphoprotein</keyword>
<dbReference type="Gene3D" id="3.40.50.2300">
    <property type="match status" value="1"/>
</dbReference>
<dbReference type="InterPro" id="IPR058245">
    <property type="entry name" value="NreC/VraR/RcsB-like_REC"/>
</dbReference>
<reference evidence="6 7" key="1">
    <citation type="submission" date="2024-10" db="EMBL/GenBank/DDBJ databases">
        <title>The Natural Products Discovery Center: Release of the First 8490 Sequenced Strains for Exploring Actinobacteria Biosynthetic Diversity.</title>
        <authorList>
            <person name="Kalkreuter E."/>
            <person name="Kautsar S.A."/>
            <person name="Yang D."/>
            <person name="Bader C.D."/>
            <person name="Teijaro C.N."/>
            <person name="Fluegel L."/>
            <person name="Davis C.M."/>
            <person name="Simpson J.R."/>
            <person name="Lauterbach L."/>
            <person name="Steele A.D."/>
            <person name="Gui C."/>
            <person name="Meng S."/>
            <person name="Li G."/>
            <person name="Viehrig K."/>
            <person name="Ye F."/>
            <person name="Su P."/>
            <person name="Kiefer A.F."/>
            <person name="Nichols A."/>
            <person name="Cepeda A.J."/>
            <person name="Yan W."/>
            <person name="Fan B."/>
            <person name="Jiang Y."/>
            <person name="Adhikari A."/>
            <person name="Zheng C.-J."/>
            <person name="Schuster L."/>
            <person name="Cowan T.M."/>
            <person name="Smanski M.J."/>
            <person name="Chevrette M.G."/>
            <person name="De Carvalho L.P.S."/>
            <person name="Shen B."/>
        </authorList>
    </citation>
    <scope>NUCLEOTIDE SEQUENCE [LARGE SCALE GENOMIC DNA]</scope>
    <source>
        <strain evidence="6 7">NPDC049639</strain>
    </source>
</reference>
<gene>
    <name evidence="6" type="ORF">ACIB24_08255</name>
</gene>
<dbReference type="PROSITE" id="PS00622">
    <property type="entry name" value="HTH_LUXR_1"/>
    <property type="match status" value="1"/>
</dbReference>
<feature type="domain" description="HTH luxR-type" evidence="4">
    <location>
        <begin position="172"/>
        <end position="237"/>
    </location>
</feature>
<dbReference type="InterPro" id="IPR000792">
    <property type="entry name" value="Tscrpt_reg_LuxR_C"/>
</dbReference>
<evidence type="ECO:0000256" key="2">
    <source>
        <dbReference type="ARBA" id="ARBA00023125"/>
    </source>
</evidence>
<comment type="caution">
    <text evidence="6">The sequence shown here is derived from an EMBL/GenBank/DDBJ whole genome shotgun (WGS) entry which is preliminary data.</text>
</comment>
<dbReference type="InterPro" id="IPR011006">
    <property type="entry name" value="CheY-like_superfamily"/>
</dbReference>
<dbReference type="Pfam" id="PF00196">
    <property type="entry name" value="GerE"/>
    <property type="match status" value="1"/>
</dbReference>
<dbReference type="SUPFAM" id="SSF46894">
    <property type="entry name" value="C-terminal effector domain of the bipartite response regulators"/>
    <property type="match status" value="1"/>
</dbReference>
<evidence type="ECO:0000256" key="1">
    <source>
        <dbReference type="ARBA" id="ARBA00022553"/>
    </source>
</evidence>
<dbReference type="RefSeq" id="WP_398277939.1">
    <property type="nucleotide sequence ID" value="NZ_JBITLV010000002.1"/>
</dbReference>
<dbReference type="Pfam" id="PF00072">
    <property type="entry name" value="Response_reg"/>
    <property type="match status" value="1"/>
</dbReference>
<dbReference type="SMART" id="SM00448">
    <property type="entry name" value="REC"/>
    <property type="match status" value="1"/>
</dbReference>
<dbReference type="Proteomes" id="UP001612915">
    <property type="component" value="Unassembled WGS sequence"/>
</dbReference>
<dbReference type="CDD" id="cd06170">
    <property type="entry name" value="LuxR_C_like"/>
    <property type="match status" value="1"/>
</dbReference>
<evidence type="ECO:0000313" key="7">
    <source>
        <dbReference type="Proteomes" id="UP001612915"/>
    </source>
</evidence>
<dbReference type="InterPro" id="IPR016032">
    <property type="entry name" value="Sig_transdc_resp-reg_C-effctor"/>
</dbReference>
<protein>
    <submittedName>
        <fullName evidence="6">Response regulator</fullName>
    </submittedName>
</protein>
<evidence type="ECO:0000259" key="4">
    <source>
        <dbReference type="PROSITE" id="PS50043"/>
    </source>
</evidence>
<dbReference type="InterPro" id="IPR001789">
    <property type="entry name" value="Sig_transdc_resp-reg_receiver"/>
</dbReference>
<dbReference type="SUPFAM" id="SSF52172">
    <property type="entry name" value="CheY-like"/>
    <property type="match status" value="1"/>
</dbReference>
<evidence type="ECO:0000259" key="5">
    <source>
        <dbReference type="PROSITE" id="PS50110"/>
    </source>
</evidence>
<dbReference type="PANTHER" id="PTHR43214">
    <property type="entry name" value="TWO-COMPONENT RESPONSE REGULATOR"/>
    <property type="match status" value="1"/>
</dbReference>